<dbReference type="EMBL" id="KN767854">
    <property type="protein sequence ID" value="KIH47344.1"/>
    <property type="molecule type" value="Genomic_DNA"/>
</dbReference>
<gene>
    <name evidence="2" type="ORF">ANCDUO_22599</name>
</gene>
<keyword evidence="3" id="KW-1185">Reference proteome</keyword>
<organism evidence="2 3">
    <name type="scientific">Ancylostoma duodenale</name>
    <dbReference type="NCBI Taxonomy" id="51022"/>
    <lineage>
        <taxon>Eukaryota</taxon>
        <taxon>Metazoa</taxon>
        <taxon>Ecdysozoa</taxon>
        <taxon>Nematoda</taxon>
        <taxon>Chromadorea</taxon>
        <taxon>Rhabditida</taxon>
        <taxon>Rhabditina</taxon>
        <taxon>Rhabditomorpha</taxon>
        <taxon>Strongyloidea</taxon>
        <taxon>Ancylostomatidae</taxon>
        <taxon>Ancylostomatinae</taxon>
        <taxon>Ancylostoma</taxon>
    </lineage>
</organism>
<dbReference type="OrthoDB" id="10062838at2759"/>
<evidence type="ECO:0000313" key="3">
    <source>
        <dbReference type="Proteomes" id="UP000054047"/>
    </source>
</evidence>
<keyword evidence="1" id="KW-1133">Transmembrane helix</keyword>
<keyword evidence="1" id="KW-0472">Membrane</keyword>
<feature type="transmembrane region" description="Helical" evidence="1">
    <location>
        <begin position="20"/>
        <end position="40"/>
    </location>
</feature>
<reference evidence="2 3" key="1">
    <citation type="submission" date="2013-12" db="EMBL/GenBank/DDBJ databases">
        <title>Draft genome of the parsitic nematode Ancylostoma duodenale.</title>
        <authorList>
            <person name="Mitreva M."/>
        </authorList>
    </citation>
    <scope>NUCLEOTIDE SEQUENCE [LARGE SCALE GENOMIC DNA]</scope>
    <source>
        <strain evidence="2 3">Zhejiang</strain>
    </source>
</reference>
<evidence type="ECO:0000313" key="2">
    <source>
        <dbReference type="EMBL" id="KIH47344.1"/>
    </source>
</evidence>
<evidence type="ECO:0000256" key="1">
    <source>
        <dbReference type="SAM" id="Phobius"/>
    </source>
</evidence>
<keyword evidence="1" id="KW-0812">Transmembrane</keyword>
<protein>
    <submittedName>
        <fullName evidence="2">Uncharacterized protein</fullName>
    </submittedName>
</protein>
<dbReference type="Proteomes" id="UP000054047">
    <property type="component" value="Unassembled WGS sequence"/>
</dbReference>
<name>A0A0C2FKN9_9BILA</name>
<dbReference type="AlphaFoldDB" id="A0A0C2FKN9"/>
<proteinExistence type="predicted"/>
<accession>A0A0C2FKN9</accession>
<sequence>MLMGIPLNTVIDVLFRHVPATASFIGGTALIIASFVLIILPYELMCRSKAEPEPIERLDSHVTRMQSLPDHIQHVFRSIADHGSIHRDRN</sequence>